<dbReference type="Proteomes" id="UP000054783">
    <property type="component" value="Unassembled WGS sequence"/>
</dbReference>
<keyword evidence="2" id="KW-1185">Reference proteome</keyword>
<dbReference type="EMBL" id="JYDQ01000008">
    <property type="protein sequence ID" value="KRY22544.1"/>
    <property type="molecule type" value="Genomic_DNA"/>
</dbReference>
<evidence type="ECO:0000313" key="1">
    <source>
        <dbReference type="EMBL" id="KRY22544.1"/>
    </source>
</evidence>
<gene>
    <name evidence="1" type="ORF">T12_4843</name>
</gene>
<name>A0A0V1ACL0_9BILA</name>
<accession>A0A0V1ACL0</accession>
<sequence length="73" mass="7898">MSTISYLVGRTGWWVSVIYISVHVVEEEVLVENGDERIDACTAGGASLLVSCCWSPPTYRPPVLAAILLACQT</sequence>
<proteinExistence type="predicted"/>
<reference evidence="1 2" key="1">
    <citation type="submission" date="2015-01" db="EMBL/GenBank/DDBJ databases">
        <title>Evolution of Trichinella species and genotypes.</title>
        <authorList>
            <person name="Korhonen P.K."/>
            <person name="Edoardo P."/>
            <person name="Giuseppe L.R."/>
            <person name="Gasser R.B."/>
        </authorList>
    </citation>
    <scope>NUCLEOTIDE SEQUENCE [LARGE SCALE GENOMIC DNA]</scope>
    <source>
        <strain evidence="1">ISS2496</strain>
    </source>
</reference>
<comment type="caution">
    <text evidence="1">The sequence shown here is derived from an EMBL/GenBank/DDBJ whole genome shotgun (WGS) entry which is preliminary data.</text>
</comment>
<evidence type="ECO:0000313" key="2">
    <source>
        <dbReference type="Proteomes" id="UP000054783"/>
    </source>
</evidence>
<dbReference type="AlphaFoldDB" id="A0A0V1ACL0"/>
<organism evidence="1 2">
    <name type="scientific">Trichinella patagoniensis</name>
    <dbReference type="NCBI Taxonomy" id="990121"/>
    <lineage>
        <taxon>Eukaryota</taxon>
        <taxon>Metazoa</taxon>
        <taxon>Ecdysozoa</taxon>
        <taxon>Nematoda</taxon>
        <taxon>Enoplea</taxon>
        <taxon>Dorylaimia</taxon>
        <taxon>Trichinellida</taxon>
        <taxon>Trichinellidae</taxon>
        <taxon>Trichinella</taxon>
    </lineage>
</organism>
<protein>
    <submittedName>
        <fullName evidence="1">Uncharacterized protein</fullName>
    </submittedName>
</protein>